<proteinExistence type="predicted"/>
<dbReference type="RefSeq" id="WP_170109415.1">
    <property type="nucleotide sequence ID" value="NZ_QBKR01000001.1"/>
</dbReference>
<protein>
    <submittedName>
        <fullName evidence="3">YhcN/YlaJ family sporulation lipoprotein</fullName>
    </submittedName>
</protein>
<evidence type="ECO:0000313" key="3">
    <source>
        <dbReference type="EMBL" id="PTX64933.1"/>
    </source>
</evidence>
<keyword evidence="2" id="KW-0732">Signal</keyword>
<gene>
    <name evidence="3" type="ORF">C8P63_101154</name>
</gene>
<dbReference type="Pfam" id="PF09580">
    <property type="entry name" value="Spore_YhcN_YlaJ"/>
    <property type="match status" value="1"/>
</dbReference>
<reference evidence="3 4" key="1">
    <citation type="submission" date="2018-04" db="EMBL/GenBank/DDBJ databases">
        <title>Genomic Encyclopedia of Archaeal and Bacterial Type Strains, Phase II (KMG-II): from individual species to whole genera.</title>
        <authorList>
            <person name="Goeker M."/>
        </authorList>
    </citation>
    <scope>NUCLEOTIDE SEQUENCE [LARGE SCALE GENOMIC DNA]</scope>
    <source>
        <strain evidence="3 4">DSM 45787</strain>
    </source>
</reference>
<evidence type="ECO:0000256" key="1">
    <source>
        <dbReference type="SAM" id="MobiDB-lite"/>
    </source>
</evidence>
<dbReference type="AlphaFoldDB" id="A0A2T6C9H5"/>
<feature type="signal peptide" evidence="2">
    <location>
        <begin position="1"/>
        <end position="24"/>
    </location>
</feature>
<organism evidence="3 4">
    <name type="scientific">Melghirimyces profundicolus</name>
    <dbReference type="NCBI Taxonomy" id="1242148"/>
    <lineage>
        <taxon>Bacteria</taxon>
        <taxon>Bacillati</taxon>
        <taxon>Bacillota</taxon>
        <taxon>Bacilli</taxon>
        <taxon>Bacillales</taxon>
        <taxon>Thermoactinomycetaceae</taxon>
        <taxon>Melghirimyces</taxon>
    </lineage>
</organism>
<dbReference type="InterPro" id="IPR019076">
    <property type="entry name" value="Spore_lipoprot_YhcN/YlaJ-like"/>
</dbReference>
<keyword evidence="4" id="KW-1185">Reference proteome</keyword>
<name>A0A2T6C9H5_9BACL</name>
<comment type="caution">
    <text evidence="3">The sequence shown here is derived from an EMBL/GenBank/DDBJ whole genome shotgun (WGS) entry which is preliminary data.</text>
</comment>
<dbReference type="InterPro" id="IPR014247">
    <property type="entry name" value="Spore_lipoprot_YhcN/YlaJ"/>
</dbReference>
<sequence>MRKLSKGFVLLTALGLVVTAVGCATQNRPEESRQRDMGTQQVRYQDRTDPGRTQVAQNMRVADNVAESVTRLDSVDSATVMVTDRTAYVGVMMEKDYNGRLTNKVKDQVSKRVRRVDPSIDRVFVSANPDFVKQLGDYARDVRNGRPVSGLMQQFSDLVERTFPAAR</sequence>
<keyword evidence="3" id="KW-0449">Lipoprotein</keyword>
<evidence type="ECO:0000313" key="4">
    <source>
        <dbReference type="Proteomes" id="UP000244240"/>
    </source>
</evidence>
<evidence type="ECO:0000256" key="2">
    <source>
        <dbReference type="SAM" id="SignalP"/>
    </source>
</evidence>
<feature type="chain" id="PRO_5015493474" evidence="2">
    <location>
        <begin position="25"/>
        <end position="167"/>
    </location>
</feature>
<dbReference type="EMBL" id="QBKR01000001">
    <property type="protein sequence ID" value="PTX64933.1"/>
    <property type="molecule type" value="Genomic_DNA"/>
</dbReference>
<accession>A0A2T6C9H5</accession>
<feature type="region of interest" description="Disordered" evidence="1">
    <location>
        <begin position="27"/>
        <end position="49"/>
    </location>
</feature>
<dbReference type="PROSITE" id="PS51257">
    <property type="entry name" value="PROKAR_LIPOPROTEIN"/>
    <property type="match status" value="1"/>
</dbReference>
<dbReference type="GO" id="GO:0030435">
    <property type="term" value="P:sporulation resulting in formation of a cellular spore"/>
    <property type="evidence" value="ECO:0007669"/>
    <property type="project" value="InterPro"/>
</dbReference>
<dbReference type="Proteomes" id="UP000244240">
    <property type="component" value="Unassembled WGS sequence"/>
</dbReference>
<dbReference type="NCBIfam" id="TIGR02898">
    <property type="entry name" value="spore_YhcN_YlaJ"/>
    <property type="match status" value="1"/>
</dbReference>